<evidence type="ECO:0000313" key="3">
    <source>
        <dbReference type="Proteomes" id="UP000824062"/>
    </source>
</evidence>
<gene>
    <name evidence="2" type="ORF">IAA19_08355</name>
</gene>
<proteinExistence type="predicted"/>
<dbReference type="Proteomes" id="UP000824062">
    <property type="component" value="Unassembled WGS sequence"/>
</dbReference>
<feature type="region of interest" description="Disordered" evidence="1">
    <location>
        <begin position="40"/>
        <end position="62"/>
    </location>
</feature>
<dbReference type="AlphaFoldDB" id="A0A9D2F007"/>
<comment type="caution">
    <text evidence="2">The sequence shown here is derived from an EMBL/GenBank/DDBJ whole genome shotgun (WGS) entry which is preliminary data.</text>
</comment>
<reference evidence="2" key="1">
    <citation type="journal article" date="2021" name="PeerJ">
        <title>Extensive microbial diversity within the chicken gut microbiome revealed by metagenomics and culture.</title>
        <authorList>
            <person name="Gilroy R."/>
            <person name="Ravi A."/>
            <person name="Getino M."/>
            <person name="Pursley I."/>
            <person name="Horton D.L."/>
            <person name="Alikhan N.F."/>
            <person name="Baker D."/>
            <person name="Gharbi K."/>
            <person name="Hall N."/>
            <person name="Watson M."/>
            <person name="Adriaenssens E.M."/>
            <person name="Foster-Nyarko E."/>
            <person name="Jarju S."/>
            <person name="Secka A."/>
            <person name="Antonio M."/>
            <person name="Oren A."/>
            <person name="Chaudhuri R.R."/>
            <person name="La Ragione R."/>
            <person name="Hildebrand F."/>
            <person name="Pallen M.J."/>
        </authorList>
    </citation>
    <scope>NUCLEOTIDE SEQUENCE</scope>
    <source>
        <strain evidence="2">ChiHjej12B11-14209</strain>
    </source>
</reference>
<evidence type="ECO:0000313" key="2">
    <source>
        <dbReference type="EMBL" id="HIZ47009.1"/>
    </source>
</evidence>
<name>A0A9D2F007_9ACTN</name>
<reference evidence="2" key="2">
    <citation type="submission" date="2021-04" db="EMBL/GenBank/DDBJ databases">
        <authorList>
            <person name="Gilroy R."/>
        </authorList>
    </citation>
    <scope>NUCLEOTIDE SEQUENCE</scope>
    <source>
        <strain evidence="2">ChiHjej12B11-14209</strain>
    </source>
</reference>
<organism evidence="2 3">
    <name type="scientific">Candidatus Olsenella pullistercoris</name>
    <dbReference type="NCBI Taxonomy" id="2838712"/>
    <lineage>
        <taxon>Bacteria</taxon>
        <taxon>Bacillati</taxon>
        <taxon>Actinomycetota</taxon>
        <taxon>Coriobacteriia</taxon>
        <taxon>Coriobacteriales</taxon>
        <taxon>Atopobiaceae</taxon>
        <taxon>Olsenella</taxon>
    </lineage>
</organism>
<evidence type="ECO:0000256" key="1">
    <source>
        <dbReference type="SAM" id="MobiDB-lite"/>
    </source>
</evidence>
<dbReference type="EMBL" id="DXBM01000067">
    <property type="protein sequence ID" value="HIZ47009.1"/>
    <property type="molecule type" value="Genomic_DNA"/>
</dbReference>
<sequence length="62" mass="6281">MGHVPLSGGKVTAYHYDSPEEGDLVRAVAEAYAARPVLEGTGLGPAGIIPAGASHPRPNSSK</sequence>
<protein>
    <submittedName>
        <fullName evidence="2">Uncharacterized protein</fullName>
    </submittedName>
</protein>
<accession>A0A9D2F007</accession>